<gene>
    <name evidence="1" type="ORF">AWB83_02385</name>
</gene>
<proteinExistence type="predicted"/>
<name>A0A158AVM5_9BURK</name>
<dbReference type="OrthoDB" id="9772295at2"/>
<keyword evidence="2" id="KW-1185">Reference proteome</keyword>
<accession>A0A158AVM5</accession>
<protein>
    <submittedName>
        <fullName evidence="1">DNA-directed DNA polymerase B</fullName>
    </submittedName>
</protein>
<dbReference type="InterPro" id="IPR014917">
    <property type="entry name" value="DUF1800"/>
</dbReference>
<keyword evidence="1" id="KW-0808">Transferase</keyword>
<dbReference type="Proteomes" id="UP000054978">
    <property type="component" value="Unassembled WGS sequence"/>
</dbReference>
<organism evidence="1 2">
    <name type="scientific">Caballeronia ptereochthonis</name>
    <dbReference type="NCBI Taxonomy" id="1777144"/>
    <lineage>
        <taxon>Bacteria</taxon>
        <taxon>Pseudomonadati</taxon>
        <taxon>Pseudomonadota</taxon>
        <taxon>Betaproteobacteria</taxon>
        <taxon>Burkholderiales</taxon>
        <taxon>Burkholderiaceae</taxon>
        <taxon>Caballeronia</taxon>
    </lineage>
</organism>
<dbReference type="AlphaFoldDB" id="A0A158AVM5"/>
<dbReference type="EMBL" id="FCOB02000009">
    <property type="protein sequence ID" value="SAK61506.1"/>
    <property type="molecule type" value="Genomic_DNA"/>
</dbReference>
<reference evidence="1" key="1">
    <citation type="submission" date="2016-01" db="EMBL/GenBank/DDBJ databases">
        <authorList>
            <person name="Peeters C."/>
        </authorList>
    </citation>
    <scope>NUCLEOTIDE SEQUENCE [LARGE SCALE GENOMIC DNA]</scope>
    <source>
        <strain evidence="1">LMG 29326</strain>
    </source>
</reference>
<evidence type="ECO:0000313" key="1">
    <source>
        <dbReference type="EMBL" id="SAK61506.1"/>
    </source>
</evidence>
<sequence length="476" mass="50981">MATAPQLSPAAIAVNRFGLGARPGEPLPVDPRGWLAGQADPRQGAYQPLPPALSGQPSSAALAAQFAERQRALREASDADKPAVRKQYGEQIRDIYRDAVDARVTSALTTNTPFIERLVHFWANHFAVSVEKPPVAMLAGSFENEAIRPHVLGRFEDMLVAAERHPAMQIFLDQARSVGPDSPAAERAAMRDPGNKRGLNENLAREIMELHTLGVRSGYTQADVTEFARALTGWSLGAMGPNAGKNPGDPTPPGQFVFRPRLHEPGVRTVIGRQYAQADEAQPLAVLHDLADARATAHHVAEKLARHFVADTPPPALVDRLANVFGDTGGDLPSVYRALVDAPEAWSSAPAKFKTPWDWTISSLRGLGRTDLQGVRAAPLLTQLGQQVWRPGSPAGYDDVAASWAAPDALVRRVELAQRFAARFAQSAGDTLDARALGPQLLAGSLSDATASAVSRAESAPTALALLLVSPDFLRR</sequence>
<dbReference type="STRING" id="1777144.AWB83_02385"/>
<dbReference type="Pfam" id="PF08811">
    <property type="entry name" value="DUF1800"/>
    <property type="match status" value="1"/>
</dbReference>
<dbReference type="RefSeq" id="WP_087045489.1">
    <property type="nucleotide sequence ID" value="NZ_FCOB02000009.1"/>
</dbReference>
<keyword evidence="1" id="KW-0548">Nucleotidyltransferase</keyword>
<dbReference type="GO" id="GO:0003887">
    <property type="term" value="F:DNA-directed DNA polymerase activity"/>
    <property type="evidence" value="ECO:0007669"/>
    <property type="project" value="UniProtKB-KW"/>
</dbReference>
<comment type="caution">
    <text evidence="1">The sequence shown here is derived from an EMBL/GenBank/DDBJ whole genome shotgun (WGS) entry which is preliminary data.</text>
</comment>
<keyword evidence="1" id="KW-0239">DNA-directed DNA polymerase</keyword>
<evidence type="ECO:0000313" key="2">
    <source>
        <dbReference type="Proteomes" id="UP000054978"/>
    </source>
</evidence>